<keyword evidence="2" id="KW-0472">Membrane</keyword>
<dbReference type="EMBL" id="JAZGQK010000003">
    <property type="protein sequence ID" value="MEE6257867.1"/>
    <property type="molecule type" value="Genomic_DNA"/>
</dbReference>
<accession>A0ABU7RN10</accession>
<evidence type="ECO:0000256" key="1">
    <source>
        <dbReference type="SAM" id="MobiDB-lite"/>
    </source>
</evidence>
<dbReference type="RefSeq" id="WP_331212975.1">
    <property type="nucleotide sequence ID" value="NZ_JAZGQK010000003.1"/>
</dbReference>
<keyword evidence="4" id="KW-1185">Reference proteome</keyword>
<evidence type="ECO:0000313" key="3">
    <source>
        <dbReference type="EMBL" id="MEE6257867.1"/>
    </source>
</evidence>
<reference evidence="3 4" key="1">
    <citation type="submission" date="2024-01" db="EMBL/GenBank/DDBJ databases">
        <title>Genome insights into Plantactinospora sonchi sp. nov.</title>
        <authorList>
            <person name="Wang L."/>
        </authorList>
    </citation>
    <scope>NUCLEOTIDE SEQUENCE [LARGE SCALE GENOMIC DNA]</scope>
    <source>
        <strain evidence="3 4">NEAU-QY2</strain>
    </source>
</reference>
<keyword evidence="2" id="KW-1133">Transmembrane helix</keyword>
<evidence type="ECO:0000313" key="4">
    <source>
        <dbReference type="Proteomes" id="UP001332243"/>
    </source>
</evidence>
<keyword evidence="2" id="KW-0812">Transmembrane</keyword>
<organism evidence="3 4">
    <name type="scientific">Plantactinospora sonchi</name>
    <dbReference type="NCBI Taxonomy" id="1544735"/>
    <lineage>
        <taxon>Bacteria</taxon>
        <taxon>Bacillati</taxon>
        <taxon>Actinomycetota</taxon>
        <taxon>Actinomycetes</taxon>
        <taxon>Micromonosporales</taxon>
        <taxon>Micromonosporaceae</taxon>
        <taxon>Plantactinospora</taxon>
    </lineage>
</organism>
<name>A0ABU7RN10_9ACTN</name>
<feature type="transmembrane region" description="Helical" evidence="2">
    <location>
        <begin position="92"/>
        <end position="114"/>
    </location>
</feature>
<feature type="region of interest" description="Disordered" evidence="1">
    <location>
        <begin position="40"/>
        <end position="82"/>
    </location>
</feature>
<evidence type="ECO:0000256" key="2">
    <source>
        <dbReference type="SAM" id="Phobius"/>
    </source>
</evidence>
<dbReference type="Proteomes" id="UP001332243">
    <property type="component" value="Unassembled WGS sequence"/>
</dbReference>
<proteinExistence type="predicted"/>
<sequence>MNSGVITLMVSGPVPGSERGDAEAATTLIRELHARTILHVARPETDDRGSTPPGAGTGSDVGTAAGTGGRGGTPSGGPVRGKGTGLGTLAELVVTGLFSATTVAALAQVIIAFVQRGAARQITLRDGRRTLTISEPTEETERMVAEWLGVPPTQTGAGSGAD</sequence>
<comment type="caution">
    <text evidence="3">The sequence shown here is derived from an EMBL/GenBank/DDBJ whole genome shotgun (WGS) entry which is preliminary data.</text>
</comment>
<gene>
    <name evidence="3" type="ORF">V1633_05085</name>
</gene>
<feature type="compositionally biased region" description="Gly residues" evidence="1">
    <location>
        <begin position="55"/>
        <end position="82"/>
    </location>
</feature>
<protein>
    <submittedName>
        <fullName evidence="3">Uncharacterized protein</fullName>
    </submittedName>
</protein>